<keyword evidence="4" id="KW-0479">Metal-binding</keyword>
<dbReference type="GO" id="GO:0008757">
    <property type="term" value="F:S-adenosylmethionine-dependent methyltransferase activity"/>
    <property type="evidence" value="ECO:0007669"/>
    <property type="project" value="UniProtKB-ARBA"/>
</dbReference>
<accession>A0A9P0FND5</accession>
<dbReference type="PROSITE" id="PS01360">
    <property type="entry name" value="ZF_MYND_1"/>
    <property type="match status" value="1"/>
</dbReference>
<protein>
    <recommendedName>
        <fullName evidence="8">Protein-lysine N-methyltransferase SMYD4</fullName>
    </recommendedName>
    <alternativeName>
        <fullName evidence="9">SET and MYND domain-containing protein 4</fullName>
    </alternativeName>
</protein>
<evidence type="ECO:0000259" key="10">
    <source>
        <dbReference type="PROSITE" id="PS50280"/>
    </source>
</evidence>
<dbReference type="InterPro" id="IPR001214">
    <property type="entry name" value="SET_dom"/>
</dbReference>
<dbReference type="GO" id="GO:0005737">
    <property type="term" value="C:cytoplasm"/>
    <property type="evidence" value="ECO:0007669"/>
    <property type="project" value="TreeGrafter"/>
</dbReference>
<keyword evidence="2" id="KW-0808">Transferase</keyword>
<dbReference type="Gene3D" id="1.10.220.160">
    <property type="match status" value="1"/>
</dbReference>
<evidence type="ECO:0000313" key="12">
    <source>
        <dbReference type="Proteomes" id="UP001154078"/>
    </source>
</evidence>
<dbReference type="GO" id="GO:0042051">
    <property type="term" value="P:compound eye photoreceptor development"/>
    <property type="evidence" value="ECO:0007669"/>
    <property type="project" value="TreeGrafter"/>
</dbReference>
<organism evidence="11 12">
    <name type="scientific">Brassicogethes aeneus</name>
    <name type="common">Rape pollen beetle</name>
    <name type="synonym">Meligethes aeneus</name>
    <dbReference type="NCBI Taxonomy" id="1431903"/>
    <lineage>
        <taxon>Eukaryota</taxon>
        <taxon>Metazoa</taxon>
        <taxon>Ecdysozoa</taxon>
        <taxon>Arthropoda</taxon>
        <taxon>Hexapoda</taxon>
        <taxon>Insecta</taxon>
        <taxon>Pterygota</taxon>
        <taxon>Neoptera</taxon>
        <taxon>Endopterygota</taxon>
        <taxon>Coleoptera</taxon>
        <taxon>Polyphaga</taxon>
        <taxon>Cucujiformia</taxon>
        <taxon>Nitidulidae</taxon>
        <taxon>Meligethinae</taxon>
        <taxon>Brassicogethes</taxon>
    </lineage>
</organism>
<evidence type="ECO:0000256" key="2">
    <source>
        <dbReference type="ARBA" id="ARBA00022679"/>
    </source>
</evidence>
<dbReference type="Gene3D" id="1.25.40.10">
    <property type="entry name" value="Tetratricopeptide repeat domain"/>
    <property type="match status" value="1"/>
</dbReference>
<dbReference type="PANTHER" id="PTHR46165:SF7">
    <property type="entry name" value="SET AND MYND DOMAIN-CONTAINING PROTEIN 4"/>
    <property type="match status" value="1"/>
</dbReference>
<evidence type="ECO:0000256" key="3">
    <source>
        <dbReference type="ARBA" id="ARBA00022691"/>
    </source>
</evidence>
<dbReference type="GO" id="GO:0008276">
    <property type="term" value="F:protein methyltransferase activity"/>
    <property type="evidence" value="ECO:0007669"/>
    <property type="project" value="UniProtKB-ARBA"/>
</dbReference>
<keyword evidence="1" id="KW-0489">Methyltransferase</keyword>
<keyword evidence="5" id="KW-0863">Zinc-finger</keyword>
<dbReference type="GO" id="GO:0005634">
    <property type="term" value="C:nucleus"/>
    <property type="evidence" value="ECO:0007669"/>
    <property type="project" value="TreeGrafter"/>
</dbReference>
<evidence type="ECO:0000256" key="6">
    <source>
        <dbReference type="ARBA" id="ARBA00022833"/>
    </source>
</evidence>
<evidence type="ECO:0000256" key="9">
    <source>
        <dbReference type="ARBA" id="ARBA00093680"/>
    </source>
</evidence>
<dbReference type="SUPFAM" id="SSF48452">
    <property type="entry name" value="TPR-like"/>
    <property type="match status" value="1"/>
</dbReference>
<dbReference type="InterPro" id="IPR046341">
    <property type="entry name" value="SET_dom_sf"/>
</dbReference>
<evidence type="ECO:0000256" key="5">
    <source>
        <dbReference type="ARBA" id="ARBA00022771"/>
    </source>
</evidence>
<keyword evidence="12" id="KW-1185">Reference proteome</keyword>
<dbReference type="GO" id="GO:0008270">
    <property type="term" value="F:zinc ion binding"/>
    <property type="evidence" value="ECO:0007669"/>
    <property type="project" value="UniProtKB-KW"/>
</dbReference>
<dbReference type="InterPro" id="IPR011990">
    <property type="entry name" value="TPR-like_helical_dom_sf"/>
</dbReference>
<evidence type="ECO:0000256" key="1">
    <source>
        <dbReference type="ARBA" id="ARBA00022603"/>
    </source>
</evidence>
<evidence type="ECO:0000256" key="7">
    <source>
        <dbReference type="ARBA" id="ARBA00093423"/>
    </source>
</evidence>
<dbReference type="Pfam" id="PF00856">
    <property type="entry name" value="SET"/>
    <property type="match status" value="1"/>
</dbReference>
<evidence type="ECO:0000256" key="4">
    <source>
        <dbReference type="ARBA" id="ARBA00022723"/>
    </source>
</evidence>
<dbReference type="Gene3D" id="2.170.270.10">
    <property type="entry name" value="SET domain"/>
    <property type="match status" value="1"/>
</dbReference>
<dbReference type="GO" id="GO:0032259">
    <property type="term" value="P:methylation"/>
    <property type="evidence" value="ECO:0007669"/>
    <property type="project" value="UniProtKB-KW"/>
</dbReference>
<feature type="domain" description="SET" evidence="10">
    <location>
        <begin position="181"/>
        <end position="473"/>
    </location>
</feature>
<reference evidence="11" key="1">
    <citation type="submission" date="2021-12" db="EMBL/GenBank/DDBJ databases">
        <authorList>
            <person name="King R."/>
        </authorList>
    </citation>
    <scope>NUCLEOTIDE SEQUENCE</scope>
</reference>
<comment type="function">
    <text evidence="7">Protein-lysine N-methyltransferase. Monomethylates PRMT5, modulating its transcriptional activity. May also act as a histone methyltransferase. Plays a critical role in cardiac development. Acts as a key epigenetic regulator of gene expression during cardiac development via its dual activities as a methyltransferase and negative regulator of HDAC1.</text>
</comment>
<dbReference type="EMBL" id="OV121139">
    <property type="protein sequence ID" value="CAH0562633.1"/>
    <property type="molecule type" value="Genomic_DNA"/>
</dbReference>
<dbReference type="OrthoDB" id="1028014at2759"/>
<name>A0A9P0FND5_BRAAE</name>
<dbReference type="GO" id="GO:0008170">
    <property type="term" value="F:N-methyltransferase activity"/>
    <property type="evidence" value="ECO:0007669"/>
    <property type="project" value="UniProtKB-ARBA"/>
</dbReference>
<gene>
    <name evidence="11" type="ORF">MELIAE_LOCUS11684</name>
</gene>
<dbReference type="Proteomes" id="UP001154078">
    <property type="component" value="Chromosome 8"/>
</dbReference>
<keyword evidence="3" id="KW-0949">S-adenosyl-L-methionine</keyword>
<dbReference type="PROSITE" id="PS50280">
    <property type="entry name" value="SET"/>
    <property type="match status" value="1"/>
</dbReference>
<dbReference type="GO" id="GO:0042826">
    <property type="term" value="F:histone deacetylase binding"/>
    <property type="evidence" value="ECO:0007669"/>
    <property type="project" value="TreeGrafter"/>
</dbReference>
<dbReference type="SUPFAM" id="SSF144232">
    <property type="entry name" value="HIT/MYND zinc finger-like"/>
    <property type="match status" value="1"/>
</dbReference>
<dbReference type="Gene3D" id="6.10.140.2220">
    <property type="match status" value="1"/>
</dbReference>
<sequence length="628" mass="71965">MSDSFRKFDLESRCKDGATRFGPDDDFELINDSLTRIRCLYPHAKKVLINTYSNQKKDLRQAEFRRTEGNDCFRKKMYGQALKYYNQGVITCPQDSGKFYFFNKAKCFDMLNDKQQAYENFELAKTALMSCNFDGRALHSKKKEIEQYQLQLATSFYNIGFNIYTPTEETGKIIPHEKYKALTELATIEESKVLGRYAVAVQDIPVGTMILEENPHAVVLSCENWLKNCQYCCASIKTIVPCRGCPIVGFCSTKCENLAHKSFHKYECGILASLINNDPSINCLLALRLITKQHINTFKDKYNKYKGFFADKCSDHIFRKKPVYKSDDYDMVFSLCRNERSTHPSQLRHWTFMAIHLLRVLKLSNFFGPEPTHDDIITDDEVYIGALMLRHFQMLQYNSHEISELRNVENPVVERGMKSFYANVGIGAALYPTLALFNHSCDPSIARYNINSKIVVKAIKPIKAGQPIYENYGPLYMSEGKLERQRYLLDKYIFTCKCNACTKNWPLFDEMEKDLVAMKCCTSSCPQVFTFSMTDEPIIGCPSCKACMPILNGLASLMHLEVILANAEESFMKADFAEAAEGFCKALEMLFKATVPPHAEIVMVQQRYKSCLIHYGNAGSRYICRLGH</sequence>
<dbReference type="InterPro" id="IPR002893">
    <property type="entry name" value="Znf_MYND"/>
</dbReference>
<evidence type="ECO:0000313" key="11">
    <source>
        <dbReference type="EMBL" id="CAH0562633.1"/>
    </source>
</evidence>
<keyword evidence="6" id="KW-0862">Zinc</keyword>
<dbReference type="InterPro" id="IPR044421">
    <property type="entry name" value="SMYD4_SET"/>
</dbReference>
<dbReference type="InterPro" id="IPR052097">
    <property type="entry name" value="SET-MYND_domain_protein"/>
</dbReference>
<dbReference type="CDD" id="cd10536">
    <property type="entry name" value="SET_SMYD4"/>
    <property type="match status" value="1"/>
</dbReference>
<evidence type="ECO:0000256" key="8">
    <source>
        <dbReference type="ARBA" id="ARBA00093635"/>
    </source>
</evidence>
<proteinExistence type="predicted"/>
<dbReference type="PANTHER" id="PTHR46165">
    <property type="entry name" value="SET AND MYND DOMAIN-CONTAINING PROTEIN 4"/>
    <property type="match status" value="1"/>
</dbReference>
<dbReference type="SUPFAM" id="SSF82199">
    <property type="entry name" value="SET domain"/>
    <property type="match status" value="1"/>
</dbReference>
<dbReference type="AlphaFoldDB" id="A0A9P0FND5"/>